<evidence type="ECO:0000313" key="2">
    <source>
        <dbReference type="EMBL" id="MDR6270128.1"/>
    </source>
</evidence>
<evidence type="ECO:0000313" key="3">
    <source>
        <dbReference type="Proteomes" id="UP001185069"/>
    </source>
</evidence>
<keyword evidence="1" id="KW-1133">Transmembrane helix</keyword>
<reference evidence="2 3" key="1">
    <citation type="submission" date="2023-07" db="EMBL/GenBank/DDBJ databases">
        <title>Sequencing the genomes of 1000 actinobacteria strains.</title>
        <authorList>
            <person name="Klenk H.-P."/>
        </authorList>
    </citation>
    <scope>NUCLEOTIDE SEQUENCE [LARGE SCALE GENOMIC DNA]</scope>
    <source>
        <strain evidence="2 3">DSM 14555</strain>
    </source>
</reference>
<accession>A0ABU1JCG7</accession>
<proteinExistence type="predicted"/>
<dbReference type="RefSeq" id="WP_309798980.1">
    <property type="nucleotide sequence ID" value="NZ_BAAAHY010000005.1"/>
</dbReference>
<sequence>MAKIHPRTWKWGIFLSLAALCVTFVIGVTRAGNDITETCIAAGQTYDREYRAQNSEEASLWFPLHNKCNANYDVVPPWINPALVIFAILAVTCLILLIVALIQRAKARRAESRNNENS</sequence>
<keyword evidence="3" id="KW-1185">Reference proteome</keyword>
<dbReference type="Proteomes" id="UP001185069">
    <property type="component" value="Unassembled WGS sequence"/>
</dbReference>
<keyword evidence="1" id="KW-0812">Transmembrane</keyword>
<protein>
    <submittedName>
        <fullName evidence="2">Uncharacterized protein</fullName>
    </submittedName>
</protein>
<dbReference type="EMBL" id="JAVDQF010000001">
    <property type="protein sequence ID" value="MDR6270128.1"/>
    <property type="molecule type" value="Genomic_DNA"/>
</dbReference>
<organism evidence="2 3">
    <name type="scientific">Arthrobacter russicus</name>
    <dbReference type="NCBI Taxonomy" id="172040"/>
    <lineage>
        <taxon>Bacteria</taxon>
        <taxon>Bacillati</taxon>
        <taxon>Actinomycetota</taxon>
        <taxon>Actinomycetes</taxon>
        <taxon>Micrococcales</taxon>
        <taxon>Micrococcaceae</taxon>
        <taxon>Arthrobacter</taxon>
    </lineage>
</organism>
<name>A0ABU1JCG7_9MICC</name>
<gene>
    <name evidence="2" type="ORF">JOE69_002366</name>
</gene>
<comment type="caution">
    <text evidence="2">The sequence shown here is derived from an EMBL/GenBank/DDBJ whole genome shotgun (WGS) entry which is preliminary data.</text>
</comment>
<keyword evidence="1" id="KW-0472">Membrane</keyword>
<feature type="transmembrane region" description="Helical" evidence="1">
    <location>
        <begin position="82"/>
        <end position="102"/>
    </location>
</feature>
<evidence type="ECO:0000256" key="1">
    <source>
        <dbReference type="SAM" id="Phobius"/>
    </source>
</evidence>